<dbReference type="Proteomes" id="UP000199561">
    <property type="component" value="Unassembled WGS sequence"/>
</dbReference>
<proteinExistence type="predicted"/>
<sequence>MKILQLTERAKERFFIKDEQTHSQILAMLGQSKIPNNINQLAKAAIIGLLVSCLGNS</sequence>
<evidence type="ECO:0000313" key="2">
    <source>
        <dbReference type="Proteomes" id="UP000199561"/>
    </source>
</evidence>
<reference evidence="1 2" key="1">
    <citation type="submission" date="2016-10" db="EMBL/GenBank/DDBJ databases">
        <authorList>
            <person name="de Groot N.N."/>
        </authorList>
    </citation>
    <scope>NUCLEOTIDE SEQUENCE [LARGE SCALE GENOMIC DNA]</scope>
    <source>
        <strain evidence="1 2">Nm146</strain>
    </source>
</reference>
<protein>
    <submittedName>
        <fullName evidence="1">Uncharacterized protein</fullName>
    </submittedName>
</protein>
<dbReference type="AlphaFoldDB" id="A0A1I4SKC6"/>
<name>A0A1I4SKC6_9PROT</name>
<keyword evidence="2" id="KW-1185">Reference proteome</keyword>
<accession>A0A1I4SKC6</accession>
<gene>
    <name evidence="1" type="ORF">SAMN05421880_1256</name>
</gene>
<evidence type="ECO:0000313" key="1">
    <source>
        <dbReference type="EMBL" id="SFM64885.1"/>
    </source>
</evidence>
<dbReference type="EMBL" id="FOUF01000025">
    <property type="protein sequence ID" value="SFM64885.1"/>
    <property type="molecule type" value="Genomic_DNA"/>
</dbReference>
<organism evidence="1 2">
    <name type="scientific">Nitrosomonas nitrosa</name>
    <dbReference type="NCBI Taxonomy" id="52442"/>
    <lineage>
        <taxon>Bacteria</taxon>
        <taxon>Pseudomonadati</taxon>
        <taxon>Pseudomonadota</taxon>
        <taxon>Betaproteobacteria</taxon>
        <taxon>Nitrosomonadales</taxon>
        <taxon>Nitrosomonadaceae</taxon>
        <taxon>Nitrosomonas</taxon>
    </lineage>
</organism>